<organism evidence="1 2">
    <name type="scientific">Bifidobacterium samirii</name>
    <dbReference type="NCBI Taxonomy" id="2306974"/>
    <lineage>
        <taxon>Bacteria</taxon>
        <taxon>Bacillati</taxon>
        <taxon>Actinomycetota</taxon>
        <taxon>Actinomycetes</taxon>
        <taxon>Bifidobacteriales</taxon>
        <taxon>Bifidobacteriaceae</taxon>
        <taxon>Bifidobacterium</taxon>
    </lineage>
</organism>
<evidence type="ECO:0000313" key="1">
    <source>
        <dbReference type="EMBL" id="RSX58155.1"/>
    </source>
</evidence>
<sequence>MGMFDGLGALAKQASNGMNQAAKGAAAALEGAGKAAVDGLGEAGRAVGKAGGDAIGSVKGAAENFDTAMVVRQTMRLPMVQVDRGGFLRKELRKYYKDDVIDAAIKGNPAKAGIGRDRIDAIAQQIIDYETNKVSMISFAAGMPGGIAMAATVPADIAQYFGAMLRVMQKLAYLYGFDDFELNEDEIDDATMNEIMVFLGVMFGVQSAVATVGAIAKAAEQHAAKALMRKALTKGTIYPIVKKVAQVVGVRMTKEIFAKGVSKAVPVVGGVVSGGMTYASFKPCALSLQKSFQGLNLSDPEFYKK</sequence>
<reference evidence="1 2" key="1">
    <citation type="submission" date="2018-09" db="EMBL/GenBank/DDBJ databases">
        <title>Characterization of the phylogenetic diversity of five novel species belonging to the genus Bifidobacterium.</title>
        <authorList>
            <person name="Lugli G.A."/>
            <person name="Duranti S."/>
            <person name="Milani C."/>
        </authorList>
    </citation>
    <scope>NUCLEOTIDE SEQUENCE [LARGE SCALE GENOMIC DNA]</scope>
    <source>
        <strain evidence="1 2">2033B</strain>
    </source>
</reference>
<dbReference type="Proteomes" id="UP000287470">
    <property type="component" value="Unassembled WGS sequence"/>
</dbReference>
<protein>
    <recommendedName>
        <fullName evidence="3">EcsC family protein</fullName>
    </recommendedName>
</protein>
<gene>
    <name evidence="1" type="ORF">D2E24_0515</name>
</gene>
<evidence type="ECO:0008006" key="3">
    <source>
        <dbReference type="Google" id="ProtNLM"/>
    </source>
</evidence>
<evidence type="ECO:0000313" key="2">
    <source>
        <dbReference type="Proteomes" id="UP000287470"/>
    </source>
</evidence>
<dbReference type="AlphaFoldDB" id="A0A430FW39"/>
<name>A0A430FW39_9BIFI</name>
<keyword evidence="2" id="KW-1185">Reference proteome</keyword>
<dbReference type="EMBL" id="QXGK01000003">
    <property type="protein sequence ID" value="RSX58155.1"/>
    <property type="molecule type" value="Genomic_DNA"/>
</dbReference>
<accession>A0A430FW39</accession>
<proteinExistence type="predicted"/>
<comment type="caution">
    <text evidence="1">The sequence shown here is derived from an EMBL/GenBank/DDBJ whole genome shotgun (WGS) entry which is preliminary data.</text>
</comment>